<sequence>MLSLHTVNGVLLKYTPAYTRKPVMPITRIFRNGNSQAIRIPAELAYPDTETEVEIERVGDELRIHPVRRSLAGALERFKRFDSDFMASGRNEPQQDDREFF</sequence>
<keyword evidence="4" id="KW-1185">Reference proteome</keyword>
<comment type="similarity">
    <text evidence="1">Belongs to the VapB family.</text>
</comment>
<name>A0A158A8P3_9BURK</name>
<evidence type="ECO:0000256" key="1">
    <source>
        <dbReference type="ARBA" id="ARBA00007924"/>
    </source>
</evidence>
<dbReference type="GO" id="GO:0003677">
    <property type="term" value="F:DNA binding"/>
    <property type="evidence" value="ECO:0007669"/>
    <property type="project" value="InterPro"/>
</dbReference>
<dbReference type="InterPro" id="IPR037914">
    <property type="entry name" value="SpoVT-AbrB_sf"/>
</dbReference>
<evidence type="ECO:0000313" key="4">
    <source>
        <dbReference type="Proteomes" id="UP000054624"/>
    </source>
</evidence>
<dbReference type="Gene3D" id="2.10.260.10">
    <property type="match status" value="1"/>
</dbReference>
<dbReference type="PANTHER" id="PTHR37550:SF3">
    <property type="entry name" value="ANTITOXIN VAPB1"/>
    <property type="match status" value="1"/>
</dbReference>
<dbReference type="AlphaFoldDB" id="A0A158A8P3"/>
<dbReference type="STRING" id="1777137.AWB76_01860"/>
<feature type="domain" description="SpoVT-AbrB" evidence="2">
    <location>
        <begin position="29"/>
        <end position="70"/>
    </location>
</feature>
<evidence type="ECO:0000313" key="3">
    <source>
        <dbReference type="EMBL" id="SAK53467.1"/>
    </source>
</evidence>
<accession>A0A158A8P3</accession>
<reference evidence="4" key="1">
    <citation type="submission" date="2016-01" db="EMBL/GenBank/DDBJ databases">
        <authorList>
            <person name="Peeters Charlotte."/>
        </authorList>
    </citation>
    <scope>NUCLEOTIDE SEQUENCE [LARGE SCALE GENOMIC DNA]</scope>
</reference>
<evidence type="ECO:0000259" key="2">
    <source>
        <dbReference type="Pfam" id="PF04014"/>
    </source>
</evidence>
<dbReference type="InterPro" id="IPR051734">
    <property type="entry name" value="VapB_TA_antitoxins"/>
</dbReference>
<organism evidence="3 4">
    <name type="scientific">Caballeronia temeraria</name>
    <dbReference type="NCBI Taxonomy" id="1777137"/>
    <lineage>
        <taxon>Bacteria</taxon>
        <taxon>Pseudomonadati</taxon>
        <taxon>Pseudomonadota</taxon>
        <taxon>Betaproteobacteria</taxon>
        <taxon>Burkholderiales</taxon>
        <taxon>Burkholderiaceae</taxon>
        <taxon>Caballeronia</taxon>
    </lineage>
</organism>
<dbReference type="EMBL" id="FCOI02000004">
    <property type="protein sequence ID" value="SAK53467.1"/>
    <property type="molecule type" value="Genomic_DNA"/>
</dbReference>
<gene>
    <name evidence="3" type="ORF">AWB76_01860</name>
</gene>
<proteinExistence type="inferred from homology"/>
<protein>
    <submittedName>
        <fullName evidence="3">SpoVT/AbrB-like protein</fullName>
    </submittedName>
</protein>
<dbReference type="PANTHER" id="PTHR37550">
    <property type="entry name" value="ANTITOXIN VAPB1"/>
    <property type="match status" value="1"/>
</dbReference>
<dbReference type="Proteomes" id="UP000054624">
    <property type="component" value="Unassembled WGS sequence"/>
</dbReference>
<dbReference type="SUPFAM" id="SSF89447">
    <property type="entry name" value="AbrB/MazE/MraZ-like"/>
    <property type="match status" value="1"/>
</dbReference>
<dbReference type="NCBIfam" id="NF040493">
    <property type="entry name" value="TA_anti_VapB"/>
    <property type="match status" value="1"/>
</dbReference>
<dbReference type="Pfam" id="PF04014">
    <property type="entry name" value="MazE_antitoxin"/>
    <property type="match status" value="1"/>
</dbReference>
<dbReference type="InterPro" id="IPR007159">
    <property type="entry name" value="SpoVT-AbrB_dom"/>
</dbReference>
<dbReference type="InterPro" id="IPR047976">
    <property type="entry name" value="Anti_VapB2-like"/>
</dbReference>